<comment type="caution">
    <text evidence="2">The sequence shown here is derived from an EMBL/GenBank/DDBJ whole genome shotgun (WGS) entry which is preliminary data.</text>
</comment>
<feature type="compositionally biased region" description="Acidic residues" evidence="1">
    <location>
        <begin position="45"/>
        <end position="63"/>
    </location>
</feature>
<proteinExistence type="predicted"/>
<gene>
    <name evidence="2" type="ORF">HMN09_00310200</name>
</gene>
<protein>
    <submittedName>
        <fullName evidence="2">Uncharacterized protein</fullName>
    </submittedName>
</protein>
<feature type="region of interest" description="Disordered" evidence="1">
    <location>
        <begin position="31"/>
        <end position="66"/>
    </location>
</feature>
<accession>A0A8H6WGP2</accession>
<dbReference type="Proteomes" id="UP000613580">
    <property type="component" value="Unassembled WGS sequence"/>
</dbReference>
<keyword evidence="3" id="KW-1185">Reference proteome</keyword>
<evidence type="ECO:0000313" key="3">
    <source>
        <dbReference type="Proteomes" id="UP000613580"/>
    </source>
</evidence>
<dbReference type="AlphaFoldDB" id="A0A8H6WGP2"/>
<evidence type="ECO:0000256" key="1">
    <source>
        <dbReference type="SAM" id="MobiDB-lite"/>
    </source>
</evidence>
<name>A0A8H6WGP2_MYCCL</name>
<feature type="compositionally biased region" description="Polar residues" evidence="1">
    <location>
        <begin position="115"/>
        <end position="125"/>
    </location>
</feature>
<feature type="region of interest" description="Disordered" evidence="1">
    <location>
        <begin position="107"/>
        <end position="137"/>
    </location>
</feature>
<reference evidence="2" key="1">
    <citation type="submission" date="2020-05" db="EMBL/GenBank/DDBJ databases">
        <title>Mycena genomes resolve the evolution of fungal bioluminescence.</title>
        <authorList>
            <person name="Tsai I.J."/>
        </authorList>
    </citation>
    <scope>NUCLEOTIDE SEQUENCE</scope>
    <source>
        <strain evidence="2">110903Hualien_Pintung</strain>
    </source>
</reference>
<evidence type="ECO:0000313" key="2">
    <source>
        <dbReference type="EMBL" id="KAF7318029.1"/>
    </source>
</evidence>
<dbReference type="EMBL" id="JACAZE010000004">
    <property type="protein sequence ID" value="KAF7318029.1"/>
    <property type="molecule type" value="Genomic_DNA"/>
</dbReference>
<dbReference type="OrthoDB" id="3202607at2759"/>
<sequence>MSWLKRMSQPMLADDALPAVSGATVAWKSLDVDADDLAHRTAEELRDESEDDHEGSDSDEEQDREQAFAGHNDERVEAAGRFDSAAICQKRKHADLDYDGLEDEDLQGCADDLVPSSTSPNQTQKQARRGEGRIGQQNQAILRKRTAEANRTRVELRPRLGAAREPIASTGYVCLSDPTLNGRRENAAKAATANQAREGQPQNIQNSVFLPTNGKPTKEELEAKGMKELEWDGWLTRFSGLSQIVFIDRKGRELAVLCGQPRDTTKSNWKRDVTEAGFKLMQEASPKLSPVDGDAVEGGDDAAVLDSLLASKPFTRLAGFTNSIFLNFAPRLHEYYEATMDALFNWDSRLRRIFPHGTSVFPSCTFNFGPQTVTIPHLDLLNLAWGWCFITALAISTPRKAAI</sequence>
<organism evidence="2 3">
    <name type="scientific">Mycena chlorophos</name>
    <name type="common">Agaric fungus</name>
    <name type="synonym">Agaricus chlorophos</name>
    <dbReference type="NCBI Taxonomy" id="658473"/>
    <lineage>
        <taxon>Eukaryota</taxon>
        <taxon>Fungi</taxon>
        <taxon>Dikarya</taxon>
        <taxon>Basidiomycota</taxon>
        <taxon>Agaricomycotina</taxon>
        <taxon>Agaricomycetes</taxon>
        <taxon>Agaricomycetidae</taxon>
        <taxon>Agaricales</taxon>
        <taxon>Marasmiineae</taxon>
        <taxon>Mycenaceae</taxon>
        <taxon>Mycena</taxon>
    </lineage>
</organism>